<name>A0A974NTF1_9SPHN</name>
<proteinExistence type="predicted"/>
<feature type="signal peptide" evidence="2">
    <location>
        <begin position="1"/>
        <end position="21"/>
    </location>
</feature>
<evidence type="ECO:0000256" key="2">
    <source>
        <dbReference type="SAM" id="SignalP"/>
    </source>
</evidence>
<dbReference type="SUPFAM" id="SSF52833">
    <property type="entry name" value="Thioredoxin-like"/>
    <property type="match status" value="1"/>
</dbReference>
<feature type="chain" id="PRO_5038090167" evidence="2">
    <location>
        <begin position="22"/>
        <end position="262"/>
    </location>
</feature>
<dbReference type="Pfam" id="PF13462">
    <property type="entry name" value="Thioredoxin_4"/>
    <property type="match status" value="1"/>
</dbReference>
<protein>
    <submittedName>
        <fullName evidence="4">Thioredoxin domain-containing protein</fullName>
    </submittedName>
</protein>
<sequence>MKRSIFAAVLVPVLASAVVSAAPAPRDWTKTVTRTADGAYVVGNPAARVKLTEYLSYSCSHCAEYSEQATPTLRDKFIRSGSTRVEMRHATRDDLDLAATVIARCTGPVGFASTTEDIFAKQDAWLSRGMSFRQTNGSRIGLYPTNAKLRALADGSGLTDIGRAHGLSDGAITACFNDTKSLMQLAVMSDGSWKAISAASPPAWRARRPLRSTASSIPRSTGWGSKKCSARPARNEILQECEVDEVPYPYRRPAPDRPRRLR</sequence>
<evidence type="ECO:0000259" key="3">
    <source>
        <dbReference type="Pfam" id="PF13462"/>
    </source>
</evidence>
<dbReference type="Gene3D" id="3.40.30.10">
    <property type="entry name" value="Glutaredoxin"/>
    <property type="match status" value="1"/>
</dbReference>
<dbReference type="InterPro" id="IPR036249">
    <property type="entry name" value="Thioredoxin-like_sf"/>
</dbReference>
<gene>
    <name evidence="4" type="ORF">H5J25_14160</name>
</gene>
<keyword evidence="2" id="KW-0732">Signal</keyword>
<evidence type="ECO:0000256" key="1">
    <source>
        <dbReference type="SAM" id="MobiDB-lite"/>
    </source>
</evidence>
<dbReference type="Gene3D" id="1.10.40.110">
    <property type="match status" value="1"/>
</dbReference>
<accession>A0A974NTF1</accession>
<feature type="compositionally biased region" description="Polar residues" evidence="1">
    <location>
        <begin position="213"/>
        <end position="223"/>
    </location>
</feature>
<reference evidence="5" key="1">
    <citation type="submission" date="2020-09" db="EMBL/GenBank/DDBJ databases">
        <title>Sphingomonas sp., a new species isolated from pork steak.</title>
        <authorList>
            <person name="Heidler von Heilborn D."/>
        </authorList>
    </citation>
    <scope>NUCLEOTIDE SEQUENCE [LARGE SCALE GENOMIC DNA]</scope>
</reference>
<dbReference type="InterPro" id="IPR012336">
    <property type="entry name" value="Thioredoxin-like_fold"/>
</dbReference>
<dbReference type="KEGG" id="sari:H5J25_14160"/>
<feature type="domain" description="Thioredoxin-like fold" evidence="3">
    <location>
        <begin position="38"/>
        <end position="134"/>
    </location>
</feature>
<dbReference type="AlphaFoldDB" id="A0A974NTF1"/>
<evidence type="ECO:0000313" key="5">
    <source>
        <dbReference type="Proteomes" id="UP000595894"/>
    </source>
</evidence>
<dbReference type="Proteomes" id="UP000595894">
    <property type="component" value="Chromosome"/>
</dbReference>
<feature type="region of interest" description="Disordered" evidence="1">
    <location>
        <begin position="207"/>
        <end position="232"/>
    </location>
</feature>
<organism evidence="4 5">
    <name type="scientific">Sphingomonas aliaeris</name>
    <dbReference type="NCBI Taxonomy" id="2759526"/>
    <lineage>
        <taxon>Bacteria</taxon>
        <taxon>Pseudomonadati</taxon>
        <taxon>Pseudomonadota</taxon>
        <taxon>Alphaproteobacteria</taxon>
        <taxon>Sphingomonadales</taxon>
        <taxon>Sphingomonadaceae</taxon>
        <taxon>Sphingomonas</taxon>
    </lineage>
</organism>
<keyword evidence="5" id="KW-1185">Reference proteome</keyword>
<dbReference type="EMBL" id="CP061035">
    <property type="protein sequence ID" value="QQV76578.1"/>
    <property type="molecule type" value="Genomic_DNA"/>
</dbReference>
<evidence type="ECO:0000313" key="4">
    <source>
        <dbReference type="EMBL" id="QQV76578.1"/>
    </source>
</evidence>
<dbReference type="RefSeq" id="WP_202092041.1">
    <property type="nucleotide sequence ID" value="NZ_CP061035.1"/>
</dbReference>